<keyword evidence="2" id="KW-1185">Reference proteome</keyword>
<protein>
    <submittedName>
        <fullName evidence="1 3">Uncharacterized protein</fullName>
    </submittedName>
</protein>
<sequence length="192" mass="21355">MAVAIDEPVNFGEAWETARADISIIPIDGELPSPRFVEFALWVAFILQHPPVDAYVYRGGDYILNASWVVQILRNNWSQLHYGVGNRKRSTIDSLREYVSNPLGRLVELGRLEETVVRLLGTTDTTLCTKWHGHFGHYPACAEVDSGIHPEVLPLTGTVQCTNNCGRSLCYSCVGRSAAVKDLEFPPWLATV</sequence>
<dbReference type="EMBL" id="ML975156">
    <property type="protein sequence ID" value="KAF1812889.1"/>
    <property type="molecule type" value="Genomic_DNA"/>
</dbReference>
<reference evidence="1 3" key="1">
    <citation type="submission" date="2020-01" db="EMBL/GenBank/DDBJ databases">
        <authorList>
            <consortium name="DOE Joint Genome Institute"/>
            <person name="Haridas S."/>
            <person name="Albert R."/>
            <person name="Binder M."/>
            <person name="Bloem J."/>
            <person name="Labutti K."/>
            <person name="Salamov A."/>
            <person name="Andreopoulos B."/>
            <person name="Baker S.E."/>
            <person name="Barry K."/>
            <person name="Bills G."/>
            <person name="Bluhm B.H."/>
            <person name="Cannon C."/>
            <person name="Castanera R."/>
            <person name="Culley D.E."/>
            <person name="Daum C."/>
            <person name="Ezra D."/>
            <person name="Gonzalez J.B."/>
            <person name="Henrissat B."/>
            <person name="Kuo A."/>
            <person name="Liang C."/>
            <person name="Lipzen A."/>
            <person name="Lutzoni F."/>
            <person name="Magnuson J."/>
            <person name="Mondo S."/>
            <person name="Nolan M."/>
            <person name="Ohm R."/>
            <person name="Pangilinan J."/>
            <person name="Park H.-J."/>
            <person name="Ramirez L."/>
            <person name="Alfaro M."/>
            <person name="Sun H."/>
            <person name="Tritt A."/>
            <person name="Yoshinaga Y."/>
            <person name="Zwiers L.-H."/>
            <person name="Turgeon B.G."/>
            <person name="Goodwin S.B."/>
            <person name="Spatafora J.W."/>
            <person name="Crous P.W."/>
            <person name="Grigoriev I.V."/>
        </authorList>
    </citation>
    <scope>NUCLEOTIDE SEQUENCE</scope>
    <source>
        <strain evidence="1 3">CBS 781.70</strain>
    </source>
</reference>
<accession>A0A6G1G4Y0</accession>
<dbReference type="GeneID" id="54415829"/>
<reference evidence="3" key="2">
    <citation type="submission" date="2020-04" db="EMBL/GenBank/DDBJ databases">
        <authorList>
            <consortium name="NCBI Genome Project"/>
        </authorList>
    </citation>
    <scope>NUCLEOTIDE SEQUENCE</scope>
    <source>
        <strain evidence="3">CBS 781.70</strain>
    </source>
</reference>
<dbReference type="RefSeq" id="XP_033534520.1">
    <property type="nucleotide sequence ID" value="XM_033675259.1"/>
</dbReference>
<evidence type="ECO:0000313" key="1">
    <source>
        <dbReference type="EMBL" id="KAF1812889.1"/>
    </source>
</evidence>
<dbReference type="Proteomes" id="UP000504638">
    <property type="component" value="Unplaced"/>
</dbReference>
<evidence type="ECO:0000313" key="2">
    <source>
        <dbReference type="Proteomes" id="UP000504638"/>
    </source>
</evidence>
<name>A0A6G1G4Y0_9PEZI</name>
<dbReference type="AlphaFoldDB" id="A0A6G1G4Y0"/>
<reference evidence="3" key="3">
    <citation type="submission" date="2025-04" db="UniProtKB">
        <authorList>
            <consortium name="RefSeq"/>
        </authorList>
    </citation>
    <scope>IDENTIFICATION</scope>
    <source>
        <strain evidence="3">CBS 781.70</strain>
    </source>
</reference>
<gene>
    <name evidence="1 3" type="ORF">P152DRAFT_329947</name>
</gene>
<proteinExistence type="predicted"/>
<evidence type="ECO:0000313" key="3">
    <source>
        <dbReference type="RefSeq" id="XP_033534520.1"/>
    </source>
</evidence>
<organism evidence="1">
    <name type="scientific">Eremomyces bilateralis CBS 781.70</name>
    <dbReference type="NCBI Taxonomy" id="1392243"/>
    <lineage>
        <taxon>Eukaryota</taxon>
        <taxon>Fungi</taxon>
        <taxon>Dikarya</taxon>
        <taxon>Ascomycota</taxon>
        <taxon>Pezizomycotina</taxon>
        <taxon>Dothideomycetes</taxon>
        <taxon>Dothideomycetes incertae sedis</taxon>
        <taxon>Eremomycetales</taxon>
        <taxon>Eremomycetaceae</taxon>
        <taxon>Eremomyces</taxon>
    </lineage>
</organism>